<protein>
    <submittedName>
        <fullName evidence="2">Uncharacterized protein</fullName>
    </submittedName>
</protein>
<evidence type="ECO:0000256" key="1">
    <source>
        <dbReference type="SAM" id="MobiDB-lite"/>
    </source>
</evidence>
<evidence type="ECO:0000313" key="2">
    <source>
        <dbReference type="EMBL" id="GAG23055.1"/>
    </source>
</evidence>
<dbReference type="EMBL" id="BARS01037152">
    <property type="protein sequence ID" value="GAG23055.1"/>
    <property type="molecule type" value="Genomic_DNA"/>
</dbReference>
<feature type="region of interest" description="Disordered" evidence="1">
    <location>
        <begin position="1"/>
        <end position="25"/>
    </location>
</feature>
<gene>
    <name evidence="2" type="ORF">S01H1_56999</name>
</gene>
<dbReference type="AlphaFoldDB" id="X0VXN4"/>
<organism evidence="2">
    <name type="scientific">marine sediment metagenome</name>
    <dbReference type="NCBI Taxonomy" id="412755"/>
    <lineage>
        <taxon>unclassified sequences</taxon>
        <taxon>metagenomes</taxon>
        <taxon>ecological metagenomes</taxon>
    </lineage>
</organism>
<sequence>QASEPDLTSKIKNFGASSLNPNDKDPAGDVFDLLMSIDKTGKRAKAFATALVGEQQ</sequence>
<reference evidence="2" key="1">
    <citation type="journal article" date="2014" name="Front. Microbiol.">
        <title>High frequency of phylogenetically diverse reductive dehalogenase-homologous genes in deep subseafloor sedimentary metagenomes.</title>
        <authorList>
            <person name="Kawai M."/>
            <person name="Futagami T."/>
            <person name="Toyoda A."/>
            <person name="Takaki Y."/>
            <person name="Nishi S."/>
            <person name="Hori S."/>
            <person name="Arai W."/>
            <person name="Tsubouchi T."/>
            <person name="Morono Y."/>
            <person name="Uchiyama I."/>
            <person name="Ito T."/>
            <person name="Fujiyama A."/>
            <person name="Inagaki F."/>
            <person name="Takami H."/>
        </authorList>
    </citation>
    <scope>NUCLEOTIDE SEQUENCE</scope>
    <source>
        <strain evidence="2">Expedition CK06-06</strain>
    </source>
</reference>
<name>X0VXN4_9ZZZZ</name>
<proteinExistence type="predicted"/>
<comment type="caution">
    <text evidence="2">The sequence shown here is derived from an EMBL/GenBank/DDBJ whole genome shotgun (WGS) entry which is preliminary data.</text>
</comment>
<accession>X0VXN4</accession>
<feature type="non-terminal residue" evidence="2">
    <location>
        <position position="1"/>
    </location>
</feature>